<dbReference type="Pfam" id="PF20663">
    <property type="entry name" value="COG4_N"/>
    <property type="match status" value="1"/>
</dbReference>
<organism evidence="12 13">
    <name type="scientific">Ovis ammon polii</name>
    <dbReference type="NCBI Taxonomy" id="230172"/>
    <lineage>
        <taxon>Eukaryota</taxon>
        <taxon>Metazoa</taxon>
        <taxon>Chordata</taxon>
        <taxon>Craniata</taxon>
        <taxon>Vertebrata</taxon>
        <taxon>Euteleostomi</taxon>
        <taxon>Mammalia</taxon>
        <taxon>Eutheria</taxon>
        <taxon>Laurasiatheria</taxon>
        <taxon>Artiodactyla</taxon>
        <taxon>Ruminantia</taxon>
        <taxon>Pecora</taxon>
        <taxon>Bovidae</taxon>
        <taxon>Caprinae</taxon>
        <taxon>Ovis</taxon>
    </lineage>
</organism>
<dbReference type="Gene3D" id="1.20.58.1970">
    <property type="match status" value="1"/>
</dbReference>
<dbReference type="InterPro" id="IPR048680">
    <property type="entry name" value="COG4_N"/>
</dbReference>
<keyword evidence="5" id="KW-0653">Protein transport</keyword>
<dbReference type="InterPro" id="IPR013167">
    <property type="entry name" value="COG4_M"/>
</dbReference>
<dbReference type="GO" id="GO:0000139">
    <property type="term" value="C:Golgi membrane"/>
    <property type="evidence" value="ECO:0007669"/>
    <property type="project" value="UniProtKB-SubCell"/>
</dbReference>
<dbReference type="InterPro" id="IPR048684">
    <property type="entry name" value="COG4_C"/>
</dbReference>
<evidence type="ECO:0000256" key="5">
    <source>
        <dbReference type="ARBA" id="ARBA00022927"/>
    </source>
</evidence>
<dbReference type="AlphaFoldDB" id="A0AAD4Y5D6"/>
<dbReference type="Pfam" id="PF08318">
    <property type="entry name" value="COG4_m"/>
    <property type="match status" value="2"/>
</dbReference>
<feature type="coiled-coil region" evidence="9">
    <location>
        <begin position="43"/>
        <end position="70"/>
    </location>
</feature>
<evidence type="ECO:0000256" key="10">
    <source>
        <dbReference type="SAM" id="MobiDB-lite"/>
    </source>
</evidence>
<evidence type="ECO:0000256" key="4">
    <source>
        <dbReference type="ARBA" id="ARBA00022448"/>
    </source>
</evidence>
<reference evidence="12" key="1">
    <citation type="submission" date="2022-03" db="EMBL/GenBank/DDBJ databases">
        <title>Genomic analyses of argali, domestic sheep and their hybrids provide insights into chromosomal evolution, heterosis and genetic basis of agronomic traits.</title>
        <authorList>
            <person name="Li M."/>
        </authorList>
    </citation>
    <scope>NUCLEOTIDE SEQUENCE</scope>
    <source>
        <strain evidence="12">CAU-MHL-2022a</strain>
        <tissue evidence="12">Skin</tissue>
    </source>
</reference>
<sequence length="863" mass="96741">MGTKMADFDSPQKLSGVPRPPDGLGGGSCSEISTELIRSLTELQELEAVYERLCGEEKVVERELDALLEQQNTIESKMVTLHRMGPNLQLIEGDAKQLAGMITFTCNLAENVSSKVRQLDLAKNRLYQAIQRADDILDLKFCMDGVQTALRNEDYEQAAAHIHRYLCLDKSVIELSRQGKEGCMIDANLKLLQEAEQRLKAIVTEKFAVATKEGDLPQVERFFKIFPLLGLHEEGLSKFSEYLCKQVASKAEENLLLVLGTDMSDRRAAKGVHLWEEHLESSPLPFSLPGIARIVETHQPIVETYYGPGRLYTLIKYLQVECDRQVEKVVDKFIKQRDYRQQCPACAFCSTCLRELDPILTEVTLMNARSELYLRFLRKRISSDFEVGDSMASEEVKQEHQKCLDRLLNNCLLSCTMQELIGLYITMEEYFMRETVNKAVALDTYEKGQLTSSMVDDVFYIVKKCIGRALSSSSIDCLCAMINLATTELESDFRDVLCHKLRMGFPATTLQDIQRGVTSAVSIVHSSLQQGKFGTKGIESTDEAKLSFLVGGPAGGGWAAPRLASRRLETSPSVDCTKLFSQGIGGEQAQAKFDSCLSDLAAVSGKFRDLLQVSPSPGLVSCSETTITGLSWVPQYKETGAVGRRREGAECPPLNLQWVDGAEKGKGWGTCLPHLTRLCLVLQEGLTELNSTAIKPQVQPWINTFLSVSHNIEEEEFSDYEANDPWVQQFILNLEQQMAEFKAGLSPVIYDSLTSLVTSLITVELERVVLKSTFNRLGGLQFDKELRSLIAYLTTVTTWTIRDKFARLSQMATILNLERVTEILDYWGANSGPLTWRLTPAEVRQVLALRIDFRSEDIKRLRL</sequence>
<dbReference type="GO" id="GO:0015031">
    <property type="term" value="P:protein transport"/>
    <property type="evidence" value="ECO:0007669"/>
    <property type="project" value="UniProtKB-KW"/>
</dbReference>
<dbReference type="GO" id="GO:0017119">
    <property type="term" value="C:Golgi transport complex"/>
    <property type="evidence" value="ECO:0007669"/>
    <property type="project" value="TreeGrafter"/>
</dbReference>
<gene>
    <name evidence="12" type="ORF">MG293_014871</name>
</gene>
<dbReference type="Proteomes" id="UP001214576">
    <property type="component" value="Unassembled WGS sequence"/>
</dbReference>
<name>A0AAD4Y5D6_OVIAM</name>
<evidence type="ECO:0000256" key="1">
    <source>
        <dbReference type="ARBA" id="ARBA00004395"/>
    </source>
</evidence>
<feature type="region of interest" description="Disordered" evidence="10">
    <location>
        <begin position="1"/>
        <end position="28"/>
    </location>
</feature>
<keyword evidence="6" id="KW-0333">Golgi apparatus</keyword>
<evidence type="ECO:0000256" key="3">
    <source>
        <dbReference type="ARBA" id="ARBA00020975"/>
    </source>
</evidence>
<dbReference type="InterPro" id="IPR048682">
    <property type="entry name" value="COG4"/>
</dbReference>
<dbReference type="FunFam" id="1.20.58.1970:FF:000001">
    <property type="entry name" value="Conserved oligomeric Golgi complex subunit 4"/>
    <property type="match status" value="1"/>
</dbReference>
<evidence type="ECO:0000256" key="9">
    <source>
        <dbReference type="SAM" id="Coils"/>
    </source>
</evidence>
<dbReference type="Gene3D" id="1.10.287.1060">
    <property type="entry name" value="ESAT-6-like"/>
    <property type="match status" value="1"/>
</dbReference>
<keyword evidence="9" id="KW-0175">Coiled coil</keyword>
<evidence type="ECO:0000313" key="12">
    <source>
        <dbReference type="EMBL" id="KAI4534011.1"/>
    </source>
</evidence>
<evidence type="ECO:0000256" key="6">
    <source>
        <dbReference type="ARBA" id="ARBA00023034"/>
    </source>
</evidence>
<comment type="similarity">
    <text evidence="2">Belongs to the COG4 family.</text>
</comment>
<evidence type="ECO:0000256" key="8">
    <source>
        <dbReference type="ARBA" id="ARBA00031340"/>
    </source>
</evidence>
<dbReference type="SMART" id="SM00762">
    <property type="entry name" value="Cog4"/>
    <property type="match status" value="1"/>
</dbReference>
<evidence type="ECO:0000259" key="11">
    <source>
        <dbReference type="SMART" id="SM00762"/>
    </source>
</evidence>
<proteinExistence type="inferred from homology"/>
<accession>A0AAD4Y5D6</accession>
<protein>
    <recommendedName>
        <fullName evidence="3">Conserved oligomeric Golgi complex subunit 4</fullName>
    </recommendedName>
    <alternativeName>
        <fullName evidence="8">Component of oligomeric Golgi complex 4</fullName>
    </alternativeName>
</protein>
<dbReference type="GO" id="GO:0006890">
    <property type="term" value="P:retrograde vesicle-mediated transport, Golgi to endoplasmic reticulum"/>
    <property type="evidence" value="ECO:0007669"/>
    <property type="project" value="TreeGrafter"/>
</dbReference>
<evidence type="ECO:0000256" key="7">
    <source>
        <dbReference type="ARBA" id="ARBA00023136"/>
    </source>
</evidence>
<evidence type="ECO:0000256" key="2">
    <source>
        <dbReference type="ARBA" id="ARBA00009215"/>
    </source>
</evidence>
<dbReference type="EMBL" id="JAKZEL010000019">
    <property type="protein sequence ID" value="KAI4534011.1"/>
    <property type="molecule type" value="Genomic_DNA"/>
</dbReference>
<dbReference type="PANTHER" id="PTHR24016">
    <property type="entry name" value="CONSERVED OLIGOMERIC GOLGI COMPLEX SUBUNIT 4"/>
    <property type="match status" value="1"/>
</dbReference>
<keyword evidence="13" id="KW-1185">Reference proteome</keyword>
<dbReference type="Pfam" id="PF20662">
    <property type="entry name" value="COG4_C"/>
    <property type="match status" value="1"/>
</dbReference>
<feature type="domain" description="COG4 transport protein middle alpha-helical bundle" evidence="11">
    <location>
        <begin position="192"/>
        <end position="502"/>
    </location>
</feature>
<comment type="caution">
    <text evidence="12">The sequence shown here is derived from an EMBL/GenBank/DDBJ whole genome shotgun (WGS) entry which is preliminary data.</text>
</comment>
<dbReference type="GO" id="GO:0007030">
    <property type="term" value="P:Golgi organization"/>
    <property type="evidence" value="ECO:0007669"/>
    <property type="project" value="TreeGrafter"/>
</dbReference>
<comment type="subcellular location">
    <subcellularLocation>
        <location evidence="1">Golgi apparatus membrane</location>
        <topology evidence="1">Peripheral membrane protein</topology>
    </subcellularLocation>
</comment>
<keyword evidence="7" id="KW-0472">Membrane</keyword>
<evidence type="ECO:0000313" key="13">
    <source>
        <dbReference type="Proteomes" id="UP001214576"/>
    </source>
</evidence>
<keyword evidence="4" id="KW-0813">Transport</keyword>
<dbReference type="PANTHER" id="PTHR24016:SF0">
    <property type="entry name" value="CONSERVED OLIGOMERIC GOLGI COMPLEX SUBUNIT 4"/>
    <property type="match status" value="1"/>
</dbReference>